<evidence type="ECO:0000313" key="2">
    <source>
        <dbReference type="EMBL" id="OSP90380.1"/>
    </source>
</evidence>
<gene>
    <name evidence="2" type="ORF">B9D04_01090</name>
</gene>
<sequence>MIGAFGKSFFRATPRQLLVQLLIDIVWFIIFRPTDPFSKWVFIAILPGIDLISALGSFWNYVKDNRQQ</sequence>
<keyword evidence="1" id="KW-0472">Membrane</keyword>
<reference evidence="2 3" key="1">
    <citation type="submission" date="2017-04" db="EMBL/GenBank/DDBJ databases">
        <title>The genome sequence of Weissella cibaria isolated from wild Drosophila.</title>
        <authorList>
            <person name="Ricks N.J."/>
            <person name="Carroll C."/>
            <person name="Walters A."/>
            <person name="Newell P.D."/>
            <person name="Chaston J.M."/>
        </authorList>
    </citation>
    <scope>NUCLEOTIDE SEQUENCE [LARGE SCALE GENOMIC DNA]</scope>
    <source>
        <strain evidence="2 3">DmW_103</strain>
    </source>
</reference>
<feature type="transmembrane region" description="Helical" evidence="1">
    <location>
        <begin position="40"/>
        <end position="62"/>
    </location>
</feature>
<name>A0A1X4JNM1_9LACO</name>
<dbReference type="EMBL" id="NDXJ01000002">
    <property type="protein sequence ID" value="OSP90380.1"/>
    <property type="molecule type" value="Genomic_DNA"/>
</dbReference>
<dbReference type="Proteomes" id="UP000193588">
    <property type="component" value="Unassembled WGS sequence"/>
</dbReference>
<protein>
    <submittedName>
        <fullName evidence="2">Uncharacterized protein</fullName>
    </submittedName>
</protein>
<dbReference type="RefSeq" id="WP_085637147.1">
    <property type="nucleotide sequence ID" value="NZ_JARXOD010000002.1"/>
</dbReference>
<comment type="caution">
    <text evidence="2">The sequence shown here is derived from an EMBL/GenBank/DDBJ whole genome shotgun (WGS) entry which is preliminary data.</text>
</comment>
<accession>A0A1X4JNM1</accession>
<evidence type="ECO:0000313" key="3">
    <source>
        <dbReference type="Proteomes" id="UP000193588"/>
    </source>
</evidence>
<dbReference type="AlphaFoldDB" id="A0A1X4JNM1"/>
<keyword evidence="1" id="KW-1133">Transmembrane helix</keyword>
<feature type="transmembrane region" description="Helical" evidence="1">
    <location>
        <begin position="17"/>
        <end position="34"/>
    </location>
</feature>
<evidence type="ECO:0000256" key="1">
    <source>
        <dbReference type="SAM" id="Phobius"/>
    </source>
</evidence>
<keyword evidence="1" id="KW-0812">Transmembrane</keyword>
<proteinExistence type="predicted"/>
<organism evidence="2 3">
    <name type="scientific">Weissella cibaria</name>
    <dbReference type="NCBI Taxonomy" id="137591"/>
    <lineage>
        <taxon>Bacteria</taxon>
        <taxon>Bacillati</taxon>
        <taxon>Bacillota</taxon>
        <taxon>Bacilli</taxon>
        <taxon>Lactobacillales</taxon>
        <taxon>Lactobacillaceae</taxon>
        <taxon>Weissella</taxon>
    </lineage>
</organism>